<protein>
    <recommendedName>
        <fullName evidence="3">Tetratricopeptide repeat protein</fullName>
    </recommendedName>
</protein>
<evidence type="ECO:0000313" key="2">
    <source>
        <dbReference type="Proteomes" id="UP000297475"/>
    </source>
</evidence>
<dbReference type="Proteomes" id="UP000297475">
    <property type="component" value="Unassembled WGS sequence"/>
</dbReference>
<sequence length="120" mass="13660">MNVIEESIRLHDLAWRDHSRFAEHLEQAAKLLRAEYEDGERDSLLINNYAAVLLDLHRDAEALALLQSSVPDCAEHCLNTAIAIAKSAYDLARIRQWNLATADYPRRQGALVAYMDWQGL</sequence>
<evidence type="ECO:0000313" key="1">
    <source>
        <dbReference type="EMBL" id="TGG95604.1"/>
    </source>
</evidence>
<evidence type="ECO:0008006" key="3">
    <source>
        <dbReference type="Google" id="ProtNLM"/>
    </source>
</evidence>
<organism evidence="1 2">
    <name type="scientific">Natronospirillum operosum</name>
    <dbReference type="NCBI Taxonomy" id="2759953"/>
    <lineage>
        <taxon>Bacteria</taxon>
        <taxon>Pseudomonadati</taxon>
        <taxon>Pseudomonadota</taxon>
        <taxon>Gammaproteobacteria</taxon>
        <taxon>Oceanospirillales</taxon>
        <taxon>Natronospirillaceae</taxon>
        <taxon>Natronospirillum</taxon>
    </lineage>
</organism>
<dbReference type="AlphaFoldDB" id="A0A4Z0WCN5"/>
<dbReference type="EMBL" id="SRMF01000001">
    <property type="protein sequence ID" value="TGG95604.1"/>
    <property type="molecule type" value="Genomic_DNA"/>
</dbReference>
<keyword evidence="2" id="KW-1185">Reference proteome</keyword>
<name>A0A4Z0WCN5_9GAMM</name>
<gene>
    <name evidence="1" type="ORF">E4656_04105</name>
</gene>
<accession>A0A4Z0WCN5</accession>
<reference evidence="1 2" key="1">
    <citation type="submission" date="2019-04" db="EMBL/GenBank/DDBJ databases">
        <title>Natronospirillum operosus gen. nov., sp. nov., a haloalkaliphilic satellite isolated from decaying biomass of laboratory culture of cyanobacterium Geitlerinema sp. and proposal of Natronospirillaceae fam. nov. and Saccharospirillaceae fam. nov.</title>
        <authorList>
            <person name="Kevbrin V."/>
            <person name="Boltyanskaya Y."/>
            <person name="Koziaeva V."/>
            <person name="Grouzdev D.S."/>
            <person name="Park M."/>
            <person name="Cho J."/>
        </authorList>
    </citation>
    <scope>NUCLEOTIDE SEQUENCE [LARGE SCALE GENOMIC DNA]</scope>
    <source>
        <strain evidence="1 2">G-116</strain>
    </source>
</reference>
<dbReference type="RefSeq" id="WP_135481408.1">
    <property type="nucleotide sequence ID" value="NZ_SRMF01000001.1"/>
</dbReference>
<proteinExistence type="predicted"/>
<dbReference type="OrthoDB" id="7062878at2"/>
<comment type="caution">
    <text evidence="1">The sequence shown here is derived from an EMBL/GenBank/DDBJ whole genome shotgun (WGS) entry which is preliminary data.</text>
</comment>